<dbReference type="Gramene" id="ERN11327">
    <property type="protein sequence ID" value="ERN11327"/>
    <property type="gene ID" value="AMTR_s00024p00249500"/>
</dbReference>
<dbReference type="Proteomes" id="UP000017836">
    <property type="component" value="Unassembled WGS sequence"/>
</dbReference>
<dbReference type="AlphaFoldDB" id="W1PMT6"/>
<dbReference type="EMBL" id="KI392710">
    <property type="protein sequence ID" value="ERN11327.1"/>
    <property type="molecule type" value="Genomic_DNA"/>
</dbReference>
<reference evidence="2" key="1">
    <citation type="journal article" date="2013" name="Science">
        <title>The Amborella genome and the evolution of flowering plants.</title>
        <authorList>
            <consortium name="Amborella Genome Project"/>
        </authorList>
    </citation>
    <scope>NUCLEOTIDE SEQUENCE [LARGE SCALE GENOMIC DNA]</scope>
</reference>
<sequence length="125" mass="13467">MFSVNKYWRLVGTKGKPKKASPSILFNRTVSIQARDFACGGLDRLYQMWPPVGTYEARVGTSSDFPYKGRGNLVIFSQWESGSSHLALVMGRVVMVSSGVVRSGIGLAGLALIGQPGSKKLGLES</sequence>
<organism evidence="1 2">
    <name type="scientific">Amborella trichopoda</name>
    <dbReference type="NCBI Taxonomy" id="13333"/>
    <lineage>
        <taxon>Eukaryota</taxon>
        <taxon>Viridiplantae</taxon>
        <taxon>Streptophyta</taxon>
        <taxon>Embryophyta</taxon>
        <taxon>Tracheophyta</taxon>
        <taxon>Spermatophyta</taxon>
        <taxon>Magnoliopsida</taxon>
        <taxon>Amborellales</taxon>
        <taxon>Amborellaceae</taxon>
        <taxon>Amborella</taxon>
    </lineage>
</organism>
<evidence type="ECO:0000313" key="1">
    <source>
        <dbReference type="EMBL" id="ERN11327.1"/>
    </source>
</evidence>
<accession>W1PMT6</accession>
<protein>
    <submittedName>
        <fullName evidence="1">Uncharacterized protein</fullName>
    </submittedName>
</protein>
<proteinExistence type="predicted"/>
<gene>
    <name evidence="1" type="ORF">AMTR_s00024p00249500</name>
</gene>
<evidence type="ECO:0000313" key="2">
    <source>
        <dbReference type="Proteomes" id="UP000017836"/>
    </source>
</evidence>
<keyword evidence="2" id="KW-1185">Reference proteome</keyword>
<dbReference type="HOGENOM" id="CLU_1995684_0_0_1"/>
<name>W1PMT6_AMBTC</name>